<name>A0A261SUY6_9BORD</name>
<dbReference type="AlphaFoldDB" id="A0A261SUY6"/>
<gene>
    <name evidence="1" type="ORF">CEG14_04785</name>
</gene>
<sequence>MDQDLSDVTQDRGQALREQLRQAADRLTRARYIYDYGEKNLDVLRNSREAFINSLRNTGLSYYEAKIKYDNCVEDQEYHLKSLDVEVDYAQRLYQRAVADMQDSADLARQD</sequence>
<evidence type="ECO:0000313" key="1">
    <source>
        <dbReference type="EMBL" id="OZI41174.1"/>
    </source>
</evidence>
<accession>A0A261SUY6</accession>
<dbReference type="EMBL" id="NEVL01000001">
    <property type="protein sequence ID" value="OZI41174.1"/>
    <property type="molecule type" value="Genomic_DNA"/>
</dbReference>
<proteinExistence type="predicted"/>
<evidence type="ECO:0000313" key="2">
    <source>
        <dbReference type="Proteomes" id="UP000217005"/>
    </source>
</evidence>
<dbReference type="OrthoDB" id="8637419at2"/>
<reference evidence="1 2" key="1">
    <citation type="submission" date="2017-05" db="EMBL/GenBank/DDBJ databases">
        <title>Complete and WGS of Bordetella genogroups.</title>
        <authorList>
            <person name="Spilker T."/>
            <person name="LiPuma J."/>
        </authorList>
    </citation>
    <scope>NUCLEOTIDE SEQUENCE [LARGE SCALE GENOMIC DNA]</scope>
    <source>
        <strain evidence="1 2">AU17610</strain>
    </source>
</reference>
<protein>
    <submittedName>
        <fullName evidence="1">Uncharacterized protein</fullName>
    </submittedName>
</protein>
<organism evidence="1 2">
    <name type="scientific">Bordetella genomosp. 1</name>
    <dbReference type="NCBI Taxonomy" id="1395607"/>
    <lineage>
        <taxon>Bacteria</taxon>
        <taxon>Pseudomonadati</taxon>
        <taxon>Pseudomonadota</taxon>
        <taxon>Betaproteobacteria</taxon>
        <taxon>Burkholderiales</taxon>
        <taxon>Alcaligenaceae</taxon>
        <taxon>Bordetella</taxon>
    </lineage>
</organism>
<dbReference type="Proteomes" id="UP000217005">
    <property type="component" value="Unassembled WGS sequence"/>
</dbReference>
<comment type="caution">
    <text evidence="1">The sequence shown here is derived from an EMBL/GenBank/DDBJ whole genome shotgun (WGS) entry which is preliminary data.</text>
</comment>